<dbReference type="RefSeq" id="WP_345093057.1">
    <property type="nucleotide sequence ID" value="NZ_BAABCS010000015.1"/>
</dbReference>
<name>A0ABP7UQN3_9FLAO</name>
<keyword evidence="1" id="KW-0808">Transferase</keyword>
<dbReference type="InterPro" id="IPR000182">
    <property type="entry name" value="GNAT_dom"/>
</dbReference>
<protein>
    <recommendedName>
        <fullName evidence="3">N-acetyltransferase domain-containing protein</fullName>
    </recommendedName>
</protein>
<keyword evidence="5" id="KW-1185">Reference proteome</keyword>
<dbReference type="InterPro" id="IPR051016">
    <property type="entry name" value="Diverse_Substrate_AcTransf"/>
</dbReference>
<dbReference type="PROSITE" id="PS51186">
    <property type="entry name" value="GNAT"/>
    <property type="match status" value="1"/>
</dbReference>
<comment type="caution">
    <text evidence="4">The sequence shown here is derived from an EMBL/GenBank/DDBJ whole genome shotgun (WGS) entry which is preliminary data.</text>
</comment>
<dbReference type="PANTHER" id="PTHR10545">
    <property type="entry name" value="DIAMINE N-ACETYLTRANSFERASE"/>
    <property type="match status" value="1"/>
</dbReference>
<dbReference type="Gene3D" id="3.40.630.30">
    <property type="match status" value="1"/>
</dbReference>
<sequence length="147" mass="17390">MIQFKTLETSQIEAITTMMQDFYAIDNYPIDVEVSKKLFQEFITNEHLGKSWLIYSEDELVGYVILTFVFSFEYKGRIAFLDELYIKKIARGKGIGTTIIQFIKEQAKQLNVKLLYLEVENHNENAQKLYLANDFEVHNRKLLKFKF</sequence>
<dbReference type="PANTHER" id="PTHR10545:SF29">
    <property type="entry name" value="GH14572P-RELATED"/>
    <property type="match status" value="1"/>
</dbReference>
<evidence type="ECO:0000313" key="4">
    <source>
        <dbReference type="EMBL" id="GAA4050200.1"/>
    </source>
</evidence>
<proteinExistence type="predicted"/>
<evidence type="ECO:0000256" key="1">
    <source>
        <dbReference type="ARBA" id="ARBA00022679"/>
    </source>
</evidence>
<keyword evidence="2" id="KW-0012">Acyltransferase</keyword>
<accession>A0ABP7UQN3</accession>
<reference evidence="5" key="1">
    <citation type="journal article" date="2019" name="Int. J. Syst. Evol. Microbiol.">
        <title>The Global Catalogue of Microorganisms (GCM) 10K type strain sequencing project: providing services to taxonomists for standard genome sequencing and annotation.</title>
        <authorList>
            <consortium name="The Broad Institute Genomics Platform"/>
            <consortium name="The Broad Institute Genome Sequencing Center for Infectious Disease"/>
            <person name="Wu L."/>
            <person name="Ma J."/>
        </authorList>
    </citation>
    <scope>NUCLEOTIDE SEQUENCE [LARGE SCALE GENOMIC DNA]</scope>
    <source>
        <strain evidence="5">JCM 17068</strain>
    </source>
</reference>
<dbReference type="Proteomes" id="UP001500426">
    <property type="component" value="Unassembled WGS sequence"/>
</dbReference>
<evidence type="ECO:0000256" key="2">
    <source>
        <dbReference type="ARBA" id="ARBA00023315"/>
    </source>
</evidence>
<gene>
    <name evidence="4" type="ORF">GCM10022388_15140</name>
</gene>
<organism evidence="4 5">
    <name type="scientific">Flavobacterium chungnamense</name>
    <dbReference type="NCBI Taxonomy" id="706182"/>
    <lineage>
        <taxon>Bacteria</taxon>
        <taxon>Pseudomonadati</taxon>
        <taxon>Bacteroidota</taxon>
        <taxon>Flavobacteriia</taxon>
        <taxon>Flavobacteriales</taxon>
        <taxon>Flavobacteriaceae</taxon>
        <taxon>Flavobacterium</taxon>
    </lineage>
</organism>
<dbReference type="SUPFAM" id="SSF55729">
    <property type="entry name" value="Acyl-CoA N-acyltransferases (Nat)"/>
    <property type="match status" value="1"/>
</dbReference>
<evidence type="ECO:0000313" key="5">
    <source>
        <dbReference type="Proteomes" id="UP001500426"/>
    </source>
</evidence>
<evidence type="ECO:0000259" key="3">
    <source>
        <dbReference type="PROSITE" id="PS51186"/>
    </source>
</evidence>
<feature type="domain" description="N-acetyltransferase" evidence="3">
    <location>
        <begin position="2"/>
        <end position="147"/>
    </location>
</feature>
<dbReference type="EMBL" id="BAABCS010000015">
    <property type="protein sequence ID" value="GAA4050200.1"/>
    <property type="molecule type" value="Genomic_DNA"/>
</dbReference>
<dbReference type="CDD" id="cd04301">
    <property type="entry name" value="NAT_SF"/>
    <property type="match status" value="1"/>
</dbReference>
<dbReference type="InterPro" id="IPR016181">
    <property type="entry name" value="Acyl_CoA_acyltransferase"/>
</dbReference>
<dbReference type="Pfam" id="PF00583">
    <property type="entry name" value="Acetyltransf_1"/>
    <property type="match status" value="1"/>
</dbReference>